<evidence type="ECO:0000313" key="1">
    <source>
        <dbReference type="EMBL" id="DAD99645.1"/>
    </source>
</evidence>
<organism evidence="1">
    <name type="scientific">Siphoviridae sp. ct6bb17</name>
    <dbReference type="NCBI Taxonomy" id="2825345"/>
    <lineage>
        <taxon>Viruses</taxon>
        <taxon>Duplodnaviria</taxon>
        <taxon>Heunggongvirae</taxon>
        <taxon>Uroviricota</taxon>
        <taxon>Caudoviricetes</taxon>
    </lineage>
</organism>
<proteinExistence type="predicted"/>
<name>A0A8S5NXU8_9CAUD</name>
<sequence length="75" mass="8347">MEETIQDKQINVINTTKPNEIKISRGHGGAAIVRVDSEAADILEEFANKSQLSIQKLASNFIKFAGERTIIKFDD</sequence>
<dbReference type="EMBL" id="BK015290">
    <property type="protein sequence ID" value="DAD99645.1"/>
    <property type="molecule type" value="Genomic_DNA"/>
</dbReference>
<reference evidence="1" key="1">
    <citation type="journal article" date="2021" name="Proc. Natl. Acad. Sci. U.S.A.">
        <title>A Catalog of Tens of Thousands of Viruses from Human Metagenomes Reveals Hidden Associations with Chronic Diseases.</title>
        <authorList>
            <person name="Tisza M.J."/>
            <person name="Buck C.B."/>
        </authorList>
    </citation>
    <scope>NUCLEOTIDE SEQUENCE</scope>
    <source>
        <strain evidence="1">Ct6bb17</strain>
    </source>
</reference>
<accession>A0A8S5NXU8</accession>
<protein>
    <submittedName>
        <fullName evidence="1">Antitoxin</fullName>
    </submittedName>
</protein>